<accession>A0A514Z814</accession>
<gene>
    <name evidence="2" type="ORF">FLP15_05655</name>
</gene>
<reference evidence="2 3" key="1">
    <citation type="submission" date="2019-07" db="EMBL/GenBank/DDBJ databases">
        <title>Genome sequencing of KACC 19320.</title>
        <authorList>
            <person name="Heo J."/>
            <person name="Kim S.-J."/>
            <person name="Kim J.-S."/>
            <person name="Hong S.-B."/>
            <person name="Kwon S.-W."/>
        </authorList>
    </citation>
    <scope>NUCLEOTIDE SEQUENCE [LARGE SCALE GENOMIC DNA]</scope>
    <source>
        <strain evidence="2 3">KACC 19320</strain>
    </source>
</reference>
<feature type="domain" description="IrrE N-terminal-like" evidence="1">
    <location>
        <begin position="97"/>
        <end position="197"/>
    </location>
</feature>
<dbReference type="InterPro" id="IPR010359">
    <property type="entry name" value="IrrE_HExxH"/>
</dbReference>
<name>A0A514Z814_9LACT</name>
<evidence type="ECO:0000313" key="2">
    <source>
        <dbReference type="EMBL" id="QDK70732.1"/>
    </source>
</evidence>
<proteinExistence type="predicted"/>
<organism evidence="2 3">
    <name type="scientific">Lactococcus protaetiae</name>
    <dbReference type="NCBI Taxonomy" id="2592653"/>
    <lineage>
        <taxon>Bacteria</taxon>
        <taxon>Bacillati</taxon>
        <taxon>Bacillota</taxon>
        <taxon>Bacilli</taxon>
        <taxon>Lactobacillales</taxon>
        <taxon>Streptococcaceae</taxon>
        <taxon>Lactococcus</taxon>
    </lineage>
</organism>
<dbReference type="Proteomes" id="UP000315128">
    <property type="component" value="Chromosome"/>
</dbReference>
<dbReference type="AlphaFoldDB" id="A0A514Z814"/>
<dbReference type="EMBL" id="CP041356">
    <property type="protein sequence ID" value="QDK70732.1"/>
    <property type="molecule type" value="Genomic_DNA"/>
</dbReference>
<evidence type="ECO:0000313" key="3">
    <source>
        <dbReference type="Proteomes" id="UP000315128"/>
    </source>
</evidence>
<dbReference type="Gene3D" id="1.10.10.2910">
    <property type="match status" value="1"/>
</dbReference>
<protein>
    <submittedName>
        <fullName evidence="2">ImmA/IrrE family metallo-endopeptidase</fullName>
    </submittedName>
</protein>
<keyword evidence="3" id="KW-1185">Reference proteome</keyword>
<evidence type="ECO:0000259" key="1">
    <source>
        <dbReference type="Pfam" id="PF06114"/>
    </source>
</evidence>
<dbReference type="RefSeq" id="WP_142766319.1">
    <property type="nucleotide sequence ID" value="NZ_CP041356.1"/>
</dbReference>
<dbReference type="KEGG" id="lack:FLP15_05655"/>
<sequence length="304" mass="35494">MNNFEYRVVSSTIYSQCLNKANELLEEIAKYLNKPVSKVAPLDVIAYFEANYNILFTFFETDPHAPIKYNDIVKNYKFSFLDDYIVREMSGVTIPQNGKNVIMINQTKPKSRIIFTILHELSHLYFHGIEANKKIFASKFSGVYPAELMPFEDEANIIASILFCPTLKLETFLTRNYSFNNICTSINISKTALRNRLLNYFYHIIGLSYKEALDLVSEFINGNYKSARQIKSLIDKKNFKPTTKFLPVKTSRGVIENQQECIIFLQKLSIEELLFEQDYAYHYKNYTLLQLVMNEYLKKQQSNI</sequence>
<dbReference type="Pfam" id="PF06114">
    <property type="entry name" value="Peptidase_M78"/>
    <property type="match status" value="1"/>
</dbReference>
<dbReference type="OrthoDB" id="9796786at2"/>